<proteinExistence type="predicted"/>
<evidence type="ECO:0000256" key="1">
    <source>
        <dbReference type="ARBA" id="ARBA00022741"/>
    </source>
</evidence>
<evidence type="ECO:0000313" key="4">
    <source>
        <dbReference type="Proteomes" id="UP001203945"/>
    </source>
</evidence>
<dbReference type="Gene3D" id="3.40.50.300">
    <property type="entry name" value="P-loop containing nucleotide triphosphate hydrolases"/>
    <property type="match status" value="1"/>
</dbReference>
<keyword evidence="4" id="KW-1185">Reference proteome</keyword>
<dbReference type="GO" id="GO:0016301">
    <property type="term" value="F:kinase activity"/>
    <property type="evidence" value="ECO:0007669"/>
    <property type="project" value="UniProtKB-KW"/>
</dbReference>
<evidence type="ECO:0000313" key="3">
    <source>
        <dbReference type="EMBL" id="MCQ0969703.1"/>
    </source>
</evidence>
<dbReference type="RefSeq" id="WP_255328720.1">
    <property type="nucleotide sequence ID" value="NZ_JAKZEU010000002.1"/>
</dbReference>
<dbReference type="InterPro" id="IPR027417">
    <property type="entry name" value="P-loop_NTPase"/>
</dbReference>
<dbReference type="CDD" id="cd05387">
    <property type="entry name" value="BY-kinase"/>
    <property type="match status" value="1"/>
</dbReference>
<keyword evidence="3" id="KW-0418">Kinase</keyword>
<dbReference type="InterPro" id="IPR050445">
    <property type="entry name" value="Bact_polysacc_biosynth/exp"/>
</dbReference>
<gene>
    <name evidence="3" type="ORF">MLD63_04585</name>
</gene>
<dbReference type="PANTHER" id="PTHR32309">
    <property type="entry name" value="TYROSINE-PROTEIN KINASE"/>
    <property type="match status" value="1"/>
</dbReference>
<keyword evidence="3" id="KW-0808">Transferase</keyword>
<dbReference type="Pfam" id="PF10609">
    <property type="entry name" value="ParA"/>
    <property type="match status" value="1"/>
</dbReference>
<dbReference type="SUPFAM" id="SSF52540">
    <property type="entry name" value="P-loop containing nucleoside triphosphate hydrolases"/>
    <property type="match status" value="1"/>
</dbReference>
<dbReference type="Proteomes" id="UP001203945">
    <property type="component" value="Unassembled WGS sequence"/>
</dbReference>
<comment type="caution">
    <text evidence="3">The sequence shown here is derived from an EMBL/GenBank/DDBJ whole genome shotgun (WGS) entry which is preliminary data.</text>
</comment>
<organism evidence="3 4">
    <name type="scientific">Paracoccus albicereus</name>
    <dbReference type="NCBI Taxonomy" id="2922394"/>
    <lineage>
        <taxon>Bacteria</taxon>
        <taxon>Pseudomonadati</taxon>
        <taxon>Pseudomonadota</taxon>
        <taxon>Alphaproteobacteria</taxon>
        <taxon>Rhodobacterales</taxon>
        <taxon>Paracoccaceae</taxon>
        <taxon>Paracoccus</taxon>
    </lineage>
</organism>
<name>A0ABT1MN42_9RHOB</name>
<accession>A0ABT1MN42</accession>
<keyword evidence="2" id="KW-0067">ATP-binding</keyword>
<protein>
    <submittedName>
        <fullName evidence="3">CpsD/CapB family tyrosine-protein kinase</fullName>
    </submittedName>
</protein>
<dbReference type="EMBL" id="JAKZEU010000002">
    <property type="protein sequence ID" value="MCQ0969703.1"/>
    <property type="molecule type" value="Genomic_DNA"/>
</dbReference>
<dbReference type="InterPro" id="IPR033756">
    <property type="entry name" value="YlxH/NBP35"/>
</dbReference>
<keyword evidence="1" id="KW-0547">Nucleotide-binding</keyword>
<reference evidence="3 4" key="1">
    <citation type="submission" date="2022-03" db="EMBL/GenBank/DDBJ databases">
        <authorList>
            <person name="He Y."/>
        </authorList>
    </citation>
    <scope>NUCLEOTIDE SEQUENCE [LARGE SCALE GENOMIC DNA]</scope>
    <source>
        <strain evidence="3 4">TK19116</strain>
    </source>
</reference>
<dbReference type="PANTHER" id="PTHR32309:SF31">
    <property type="entry name" value="CAPSULAR EXOPOLYSACCHARIDE FAMILY"/>
    <property type="match status" value="1"/>
</dbReference>
<evidence type="ECO:0000256" key="2">
    <source>
        <dbReference type="ARBA" id="ARBA00022840"/>
    </source>
</evidence>
<sequence length="288" mass="31080">MERLQAAIAKARAAREARGDLPRPASPSAIAGVTAQEGVTQQADATAHPSDADQAWAALREIQVSEQLLIDNRIVSTMGRNAEAMEFDRLRTRVLQRMQQNGWTRLAVTSPGPGCGKSTITLNLGFGLARQEGSRVMVLEMDMRRPSMARILGAGAGRDLSRVIAGEAAPGEHLLRARDNLAIGISQHVDDSAELLQSATAASAIDQIAALYQPSIMLFDMPPFRVSDDVLSFAGKVDCVLIVAAAGQTSMDELDECERELSAQTPVLGVVLNKCRFKDRDAEYYYGN</sequence>
<dbReference type="InterPro" id="IPR005702">
    <property type="entry name" value="Wzc-like_C"/>
</dbReference>